<dbReference type="InterPro" id="IPR036388">
    <property type="entry name" value="WH-like_DNA-bd_sf"/>
</dbReference>
<gene>
    <name evidence="2" type="ORF">NWFMUON74_14470</name>
</gene>
<dbReference type="InterPro" id="IPR039422">
    <property type="entry name" value="MarR/SlyA-like"/>
</dbReference>
<dbReference type="PANTHER" id="PTHR33164">
    <property type="entry name" value="TRANSCRIPTIONAL REGULATOR, MARR FAMILY"/>
    <property type="match status" value="1"/>
</dbReference>
<dbReference type="PANTHER" id="PTHR33164:SF99">
    <property type="entry name" value="MARR FAMILY REGULATORY PROTEIN"/>
    <property type="match status" value="1"/>
</dbReference>
<accession>A0A7G1KF29</accession>
<dbReference type="PROSITE" id="PS50995">
    <property type="entry name" value="HTH_MARR_2"/>
    <property type="match status" value="1"/>
</dbReference>
<dbReference type="InterPro" id="IPR036390">
    <property type="entry name" value="WH_DNA-bd_sf"/>
</dbReference>
<keyword evidence="3" id="KW-1185">Reference proteome</keyword>
<feature type="domain" description="HTH marR-type" evidence="1">
    <location>
        <begin position="5"/>
        <end position="139"/>
    </location>
</feature>
<dbReference type="AlphaFoldDB" id="A0A7G1KF29"/>
<evidence type="ECO:0000259" key="1">
    <source>
        <dbReference type="PROSITE" id="PS50995"/>
    </source>
</evidence>
<dbReference type="KEGG" id="nwl:NWFMUON74_14470"/>
<dbReference type="Proteomes" id="UP000516173">
    <property type="component" value="Chromosome"/>
</dbReference>
<dbReference type="RefSeq" id="WP_187687169.1">
    <property type="nucleotide sequence ID" value="NZ_AP023396.1"/>
</dbReference>
<dbReference type="EMBL" id="AP023396">
    <property type="protein sequence ID" value="BCK53675.1"/>
    <property type="molecule type" value="Genomic_DNA"/>
</dbReference>
<proteinExistence type="predicted"/>
<reference evidence="2 3" key="1">
    <citation type="submission" date="2020-08" db="EMBL/GenBank/DDBJ databases">
        <title>Genome Sequencing of Nocardia wallacei strain FMUON74 and assembly.</title>
        <authorList>
            <person name="Toyokawa M."/>
            <person name="Uesaka K."/>
        </authorList>
    </citation>
    <scope>NUCLEOTIDE SEQUENCE [LARGE SCALE GENOMIC DNA]</scope>
    <source>
        <strain evidence="2 3">FMUON74</strain>
    </source>
</reference>
<dbReference type="GeneID" id="80346039"/>
<protein>
    <submittedName>
        <fullName evidence="2">MarR family transcriptional regulator</fullName>
    </submittedName>
</protein>
<name>A0A7G1KF29_9NOCA</name>
<organism evidence="2 3">
    <name type="scientific">Nocardia wallacei</name>
    <dbReference type="NCBI Taxonomy" id="480035"/>
    <lineage>
        <taxon>Bacteria</taxon>
        <taxon>Bacillati</taxon>
        <taxon>Actinomycetota</taxon>
        <taxon>Actinomycetes</taxon>
        <taxon>Mycobacteriales</taxon>
        <taxon>Nocardiaceae</taxon>
        <taxon>Nocardia</taxon>
    </lineage>
</organism>
<dbReference type="GO" id="GO:0006950">
    <property type="term" value="P:response to stress"/>
    <property type="evidence" value="ECO:0007669"/>
    <property type="project" value="TreeGrafter"/>
</dbReference>
<dbReference type="SUPFAM" id="SSF46785">
    <property type="entry name" value="Winged helix' DNA-binding domain"/>
    <property type="match status" value="1"/>
</dbReference>
<dbReference type="Gene3D" id="1.10.10.10">
    <property type="entry name" value="Winged helix-like DNA-binding domain superfamily/Winged helix DNA-binding domain"/>
    <property type="match status" value="1"/>
</dbReference>
<dbReference type="GO" id="GO:0003700">
    <property type="term" value="F:DNA-binding transcription factor activity"/>
    <property type="evidence" value="ECO:0007669"/>
    <property type="project" value="InterPro"/>
</dbReference>
<dbReference type="SMART" id="SM00347">
    <property type="entry name" value="HTH_MARR"/>
    <property type="match status" value="1"/>
</dbReference>
<evidence type="ECO:0000313" key="3">
    <source>
        <dbReference type="Proteomes" id="UP000516173"/>
    </source>
</evidence>
<dbReference type="Pfam" id="PF12802">
    <property type="entry name" value="MarR_2"/>
    <property type="match status" value="1"/>
</dbReference>
<evidence type="ECO:0000313" key="2">
    <source>
        <dbReference type="EMBL" id="BCK53675.1"/>
    </source>
</evidence>
<dbReference type="InterPro" id="IPR000835">
    <property type="entry name" value="HTH_MarR-typ"/>
</dbReference>
<sequence length="145" mass="15868">MSDDELNVGLLMFIAYRAMEERVYAGLTEAGYGDITVAQGRLAGRLAPEGSRITELAEQAQVTKQTAGFLVDQLERAGYAERVPDPSDGRARLVRLSPRGHTMADHANKIAATVQAEWAAHLGARRMRDLRAALTSLREITDPYA</sequence>